<evidence type="ECO:0000256" key="1">
    <source>
        <dbReference type="SAM" id="Phobius"/>
    </source>
</evidence>
<feature type="transmembrane region" description="Helical" evidence="1">
    <location>
        <begin position="50"/>
        <end position="68"/>
    </location>
</feature>
<dbReference type="PANTHER" id="PTHR37185">
    <property type="entry name" value="MEMBRANE PROTEIN"/>
    <property type="match status" value="1"/>
</dbReference>
<reference evidence="3" key="2">
    <citation type="submission" date="2016-01" db="EMBL/GenBank/DDBJ databases">
        <title>Diatom-associated endosymboitic cyanobacterium lacks core nitrogen metabolism enzymes.</title>
        <authorList>
            <person name="Hilton J.A."/>
            <person name="Foster R.A."/>
            <person name="Tripp H.J."/>
            <person name="Carter B.J."/>
            <person name="Zehr J.P."/>
            <person name="Villareal T.A."/>
        </authorList>
    </citation>
    <scope>NUCLEOTIDE SEQUENCE [LARGE SCALE GENOMIC DNA]</scope>
    <source>
        <strain evidence="3">HH01</strain>
    </source>
</reference>
<dbReference type="Pfam" id="PF09991">
    <property type="entry name" value="DUF2232"/>
    <property type="match status" value="1"/>
</dbReference>
<keyword evidence="1" id="KW-0812">Transmembrane</keyword>
<gene>
    <name evidence="2" type="ORF">RINTHH_7210</name>
</gene>
<keyword evidence="3" id="KW-1185">Reference proteome</keyword>
<dbReference type="OrthoDB" id="508722at2"/>
<dbReference type="Proteomes" id="UP000053051">
    <property type="component" value="Unassembled WGS sequence"/>
</dbReference>
<sequence>MSILESSSEEPEEDLSENLATSSRVNLNLHGKMFCKPGLKLDKPLRMVETAFLASTASLIWLIDFYFPLGPILRIFFPVPIALVYLRWGNRAAWMAAVVSGLLLMVLMGPIRSLLFVMPYALMGVLLGATWYYRVSWLISIILGTLLGIVGLFFRIYLLSLLSGEDLWVYMINQVTSFLEWAFLSLGMLETPSILLIQLSTLTIIAFNTFMYLFVVHLAAWLLLNRLGNPISRPPHWLEVFLNY</sequence>
<feature type="transmembrane region" description="Helical" evidence="1">
    <location>
        <begin position="167"/>
        <end position="189"/>
    </location>
</feature>
<name>M1X4Y0_9NOST</name>
<feature type="transmembrane region" description="Helical" evidence="1">
    <location>
        <begin position="195"/>
        <end position="224"/>
    </location>
</feature>
<dbReference type="RefSeq" id="WP_008232818.1">
    <property type="nucleotide sequence ID" value="NZ_CAIY01000028.1"/>
</dbReference>
<dbReference type="STRING" id="1165094.RINTHH_7210"/>
<feature type="transmembrane region" description="Helical" evidence="1">
    <location>
        <begin position="88"/>
        <end position="107"/>
    </location>
</feature>
<evidence type="ECO:0000313" key="3">
    <source>
        <dbReference type="Proteomes" id="UP000053051"/>
    </source>
</evidence>
<reference evidence="2 3" key="1">
    <citation type="submission" date="2012-05" db="EMBL/GenBank/DDBJ databases">
        <authorList>
            <person name="Hilton J."/>
        </authorList>
    </citation>
    <scope>NUCLEOTIDE SEQUENCE [LARGE SCALE GENOMIC DNA]</scope>
    <source>
        <strain evidence="2 3">HH01</strain>
    </source>
</reference>
<proteinExistence type="predicted"/>
<protein>
    <submittedName>
        <fullName evidence="2">Expressed protein</fullName>
    </submittedName>
</protein>
<feature type="transmembrane region" description="Helical" evidence="1">
    <location>
        <begin position="139"/>
        <end position="158"/>
    </location>
</feature>
<evidence type="ECO:0000313" key="2">
    <source>
        <dbReference type="EMBL" id="CCH66876.1"/>
    </source>
</evidence>
<dbReference type="InterPro" id="IPR018710">
    <property type="entry name" value="DUF2232"/>
</dbReference>
<comment type="caution">
    <text evidence="2">The sequence shown here is derived from an EMBL/GenBank/DDBJ whole genome shotgun (WGS) entry which is preliminary data.</text>
</comment>
<dbReference type="PANTHER" id="PTHR37185:SF3">
    <property type="entry name" value="MEMBRANE PROTEIN"/>
    <property type="match status" value="1"/>
</dbReference>
<keyword evidence="1" id="KW-1133">Transmembrane helix</keyword>
<keyword evidence="1" id="KW-0472">Membrane</keyword>
<accession>M1X4Y0</accession>
<organism evidence="2 3">
    <name type="scientific">Richelia intracellularis HH01</name>
    <dbReference type="NCBI Taxonomy" id="1165094"/>
    <lineage>
        <taxon>Bacteria</taxon>
        <taxon>Bacillati</taxon>
        <taxon>Cyanobacteriota</taxon>
        <taxon>Cyanophyceae</taxon>
        <taxon>Nostocales</taxon>
        <taxon>Nostocaceae</taxon>
        <taxon>Richelia</taxon>
    </lineage>
</organism>
<dbReference type="AlphaFoldDB" id="M1X4Y0"/>
<dbReference type="EMBL" id="CAIY01000028">
    <property type="protein sequence ID" value="CCH66876.1"/>
    <property type="molecule type" value="Genomic_DNA"/>
</dbReference>